<evidence type="ECO:0000313" key="4">
    <source>
        <dbReference type="Proteomes" id="UP001175271"/>
    </source>
</evidence>
<dbReference type="Proteomes" id="UP001175271">
    <property type="component" value="Unassembled WGS sequence"/>
</dbReference>
<feature type="region of interest" description="Disordered" evidence="1">
    <location>
        <begin position="93"/>
        <end position="163"/>
    </location>
</feature>
<gene>
    <name evidence="3" type="ORF">QR680_009474</name>
</gene>
<keyword evidence="4" id="KW-1185">Reference proteome</keyword>
<dbReference type="InterPro" id="IPR013087">
    <property type="entry name" value="Znf_C2H2_type"/>
</dbReference>
<feature type="region of interest" description="Disordered" evidence="1">
    <location>
        <begin position="190"/>
        <end position="209"/>
    </location>
</feature>
<evidence type="ECO:0000256" key="1">
    <source>
        <dbReference type="SAM" id="MobiDB-lite"/>
    </source>
</evidence>
<sequence length="357" mass="39399">MLLNGNPKKKESDDGTGGDPPETQKMAANNPIRRWLQRRAVPRYLHCVDCGERFSEKGAFDVHVVKHQILDICYQIQESEDMRFERLQMEKGAADGDFGPRDHPDDETPKVSPLEERRPSADEEAPKEANGVDEMTASPPAKRTRMRTLSDSSSEEEGAGPFEKMILEESDAEEDDDESREALKMLAEVSAAVETPPRSNGAPPPSLLDTPKIFDVLSATVTRNSYNPNGQENSGYTFAPIARPIVAPPPTEHKCCICKAPLEQEILSHMLQTHAAVATELLFQKGDSEIRTTVSRACDMCPEAAFASESDALVHVWTQHLQKQHSFASIEPPFKAVLAIATAENPRLHLVAVVNPI</sequence>
<feature type="domain" description="C2H2-type" evidence="2">
    <location>
        <begin position="47"/>
        <end position="67"/>
    </location>
</feature>
<proteinExistence type="predicted"/>
<comment type="caution">
    <text evidence="3">The sequence shown here is derived from an EMBL/GenBank/DDBJ whole genome shotgun (WGS) entry which is preliminary data.</text>
</comment>
<dbReference type="EMBL" id="JAUCMV010000001">
    <property type="protein sequence ID" value="KAK0425956.1"/>
    <property type="molecule type" value="Genomic_DNA"/>
</dbReference>
<reference evidence="3" key="1">
    <citation type="submission" date="2023-06" db="EMBL/GenBank/DDBJ databases">
        <title>Genomic analysis of the entomopathogenic nematode Steinernema hermaphroditum.</title>
        <authorList>
            <person name="Schwarz E.M."/>
            <person name="Heppert J.K."/>
            <person name="Baniya A."/>
            <person name="Schwartz H.T."/>
            <person name="Tan C.-H."/>
            <person name="Antoshechkin I."/>
            <person name="Sternberg P.W."/>
            <person name="Goodrich-Blair H."/>
            <person name="Dillman A.R."/>
        </authorList>
    </citation>
    <scope>NUCLEOTIDE SEQUENCE</scope>
    <source>
        <strain evidence="3">PS9179</strain>
        <tissue evidence="3">Whole animal</tissue>
    </source>
</reference>
<name>A0AA39M8X2_9BILA</name>
<protein>
    <recommendedName>
        <fullName evidence="2">C2H2-type domain-containing protein</fullName>
    </recommendedName>
</protein>
<feature type="compositionally biased region" description="Basic and acidic residues" evidence="1">
    <location>
        <begin position="93"/>
        <end position="127"/>
    </location>
</feature>
<dbReference type="PROSITE" id="PS00028">
    <property type="entry name" value="ZINC_FINGER_C2H2_1"/>
    <property type="match status" value="1"/>
</dbReference>
<dbReference type="AlphaFoldDB" id="A0AA39M8X2"/>
<accession>A0AA39M8X2</accession>
<evidence type="ECO:0000313" key="3">
    <source>
        <dbReference type="EMBL" id="KAK0425956.1"/>
    </source>
</evidence>
<feature type="region of interest" description="Disordered" evidence="1">
    <location>
        <begin position="1"/>
        <end position="31"/>
    </location>
</feature>
<organism evidence="3 4">
    <name type="scientific">Steinernema hermaphroditum</name>
    <dbReference type="NCBI Taxonomy" id="289476"/>
    <lineage>
        <taxon>Eukaryota</taxon>
        <taxon>Metazoa</taxon>
        <taxon>Ecdysozoa</taxon>
        <taxon>Nematoda</taxon>
        <taxon>Chromadorea</taxon>
        <taxon>Rhabditida</taxon>
        <taxon>Tylenchina</taxon>
        <taxon>Panagrolaimomorpha</taxon>
        <taxon>Strongyloidoidea</taxon>
        <taxon>Steinernematidae</taxon>
        <taxon>Steinernema</taxon>
    </lineage>
</organism>
<evidence type="ECO:0000259" key="2">
    <source>
        <dbReference type="PROSITE" id="PS00028"/>
    </source>
</evidence>